<dbReference type="Proteomes" id="UP001500635">
    <property type="component" value="Unassembled WGS sequence"/>
</dbReference>
<dbReference type="PANTHER" id="PTHR42951:SF17">
    <property type="entry name" value="METALLO-BETA-LACTAMASE DOMAIN-CONTAINING PROTEIN"/>
    <property type="match status" value="1"/>
</dbReference>
<dbReference type="RefSeq" id="WP_344995325.1">
    <property type="nucleotide sequence ID" value="NZ_BAABFR010000030.1"/>
</dbReference>
<protein>
    <submittedName>
        <fullName evidence="2">MBL fold metallo-hydrolase</fullName>
    </submittedName>
</protein>
<evidence type="ECO:0000259" key="1">
    <source>
        <dbReference type="SMART" id="SM00849"/>
    </source>
</evidence>
<dbReference type="CDD" id="cd07721">
    <property type="entry name" value="yflN-like_MBL-fold"/>
    <property type="match status" value="1"/>
</dbReference>
<dbReference type="SUPFAM" id="SSF56281">
    <property type="entry name" value="Metallo-hydrolase/oxidoreductase"/>
    <property type="match status" value="1"/>
</dbReference>
<dbReference type="Pfam" id="PF00753">
    <property type="entry name" value="Lactamase_B"/>
    <property type="match status" value="1"/>
</dbReference>
<dbReference type="EMBL" id="BAABFR010000030">
    <property type="protein sequence ID" value="GAA4392694.1"/>
    <property type="molecule type" value="Genomic_DNA"/>
</dbReference>
<dbReference type="InterPro" id="IPR050855">
    <property type="entry name" value="NDM-1-like"/>
</dbReference>
<evidence type="ECO:0000313" key="3">
    <source>
        <dbReference type="Proteomes" id="UP001500635"/>
    </source>
</evidence>
<evidence type="ECO:0000313" key="2">
    <source>
        <dbReference type="EMBL" id="GAA4392694.1"/>
    </source>
</evidence>
<dbReference type="InterPro" id="IPR001279">
    <property type="entry name" value="Metallo-B-lactamas"/>
</dbReference>
<organism evidence="2 3">
    <name type="scientific">Tsukamurella soli</name>
    <dbReference type="NCBI Taxonomy" id="644556"/>
    <lineage>
        <taxon>Bacteria</taxon>
        <taxon>Bacillati</taxon>
        <taxon>Actinomycetota</taxon>
        <taxon>Actinomycetes</taxon>
        <taxon>Mycobacteriales</taxon>
        <taxon>Tsukamurellaceae</taxon>
        <taxon>Tsukamurella</taxon>
    </lineage>
</organism>
<dbReference type="SMART" id="SM00849">
    <property type="entry name" value="Lactamase_B"/>
    <property type="match status" value="1"/>
</dbReference>
<dbReference type="InterPro" id="IPR036866">
    <property type="entry name" value="RibonucZ/Hydroxyglut_hydro"/>
</dbReference>
<proteinExistence type="predicted"/>
<dbReference type="Gene3D" id="3.60.15.10">
    <property type="entry name" value="Ribonuclease Z/Hydroxyacylglutathione hydrolase-like"/>
    <property type="match status" value="1"/>
</dbReference>
<name>A0ABP8JLP0_9ACTN</name>
<comment type="caution">
    <text evidence="2">The sequence shown here is derived from an EMBL/GenBank/DDBJ whole genome shotgun (WGS) entry which is preliminary data.</text>
</comment>
<feature type="domain" description="Metallo-beta-lactamase" evidence="1">
    <location>
        <begin position="19"/>
        <end position="210"/>
    </location>
</feature>
<accession>A0ABP8JLP0</accession>
<sequence length="227" mass="24132">MLTRILPQLYALTFPEVAAVNVYIWLDGREVTLIDSGVPGSAPAIAAVLVELGRRPADVVRLIVTHGHVDHYGSAPDVAGWGAEILAHVEDAPVLRGDVPKPEPTLRDWERPIYEAIPSRPAPTVTVDRELRDGDVLDFGGGARIVAIPGHTHGSIAVHLPAHRVLFVGDTVANVGGYTVPGTFNVDCDAVGRHAAAIRDHDVDVVCVGHGEPLFGAALTRWRDAGS</sequence>
<keyword evidence="3" id="KW-1185">Reference proteome</keyword>
<dbReference type="PANTHER" id="PTHR42951">
    <property type="entry name" value="METALLO-BETA-LACTAMASE DOMAIN-CONTAINING"/>
    <property type="match status" value="1"/>
</dbReference>
<reference evidence="3" key="1">
    <citation type="journal article" date="2019" name="Int. J. Syst. Evol. Microbiol.">
        <title>The Global Catalogue of Microorganisms (GCM) 10K type strain sequencing project: providing services to taxonomists for standard genome sequencing and annotation.</title>
        <authorList>
            <consortium name="The Broad Institute Genomics Platform"/>
            <consortium name="The Broad Institute Genome Sequencing Center for Infectious Disease"/>
            <person name="Wu L."/>
            <person name="Ma J."/>
        </authorList>
    </citation>
    <scope>NUCLEOTIDE SEQUENCE [LARGE SCALE GENOMIC DNA]</scope>
    <source>
        <strain evidence="3">JCM 17688</strain>
    </source>
</reference>
<gene>
    <name evidence="2" type="ORF">GCM10023147_22700</name>
</gene>